<gene>
    <name evidence="5" type="ORF">LX78_01925</name>
</gene>
<protein>
    <recommendedName>
        <fullName evidence="2">asparagine synthase (glutamine-hydrolyzing)</fullName>
        <ecNumber evidence="2">6.3.5.4</ecNumber>
    </recommendedName>
</protein>
<proteinExistence type="predicted"/>
<dbReference type="PANTHER" id="PTHR43284">
    <property type="entry name" value="ASPARAGINE SYNTHETASE (GLUTAMINE-HYDROLYZING)"/>
    <property type="match status" value="1"/>
</dbReference>
<name>A0A316DM11_9FLAO</name>
<dbReference type="AlphaFoldDB" id="A0A316DM11"/>
<evidence type="ECO:0000259" key="4">
    <source>
        <dbReference type="Pfam" id="PF00733"/>
    </source>
</evidence>
<evidence type="ECO:0000256" key="3">
    <source>
        <dbReference type="ARBA" id="ARBA00048741"/>
    </source>
</evidence>
<evidence type="ECO:0000313" key="6">
    <source>
        <dbReference type="Proteomes" id="UP000245430"/>
    </source>
</evidence>
<comment type="pathway">
    <text evidence="1">Amino-acid biosynthesis; L-asparagine biosynthesis; L-asparagine from L-aspartate (L-Gln route): step 1/1.</text>
</comment>
<evidence type="ECO:0000256" key="2">
    <source>
        <dbReference type="ARBA" id="ARBA00012737"/>
    </source>
</evidence>
<dbReference type="Proteomes" id="UP000245430">
    <property type="component" value="Unassembled WGS sequence"/>
</dbReference>
<comment type="catalytic activity">
    <reaction evidence="3">
        <text>L-aspartate + L-glutamine + ATP + H2O = L-asparagine + L-glutamate + AMP + diphosphate + H(+)</text>
        <dbReference type="Rhea" id="RHEA:12228"/>
        <dbReference type="ChEBI" id="CHEBI:15377"/>
        <dbReference type="ChEBI" id="CHEBI:15378"/>
        <dbReference type="ChEBI" id="CHEBI:29985"/>
        <dbReference type="ChEBI" id="CHEBI:29991"/>
        <dbReference type="ChEBI" id="CHEBI:30616"/>
        <dbReference type="ChEBI" id="CHEBI:33019"/>
        <dbReference type="ChEBI" id="CHEBI:58048"/>
        <dbReference type="ChEBI" id="CHEBI:58359"/>
        <dbReference type="ChEBI" id="CHEBI:456215"/>
        <dbReference type="EC" id="6.3.5.4"/>
    </reaction>
</comment>
<feature type="domain" description="Asparagine synthetase" evidence="4">
    <location>
        <begin position="105"/>
        <end position="328"/>
    </location>
</feature>
<comment type="caution">
    <text evidence="5">The sequence shown here is derived from an EMBL/GenBank/DDBJ whole genome shotgun (WGS) entry which is preliminary data.</text>
</comment>
<dbReference type="EC" id="6.3.5.4" evidence="2"/>
<dbReference type="InterPro" id="IPR051786">
    <property type="entry name" value="ASN_synthetase/amidase"/>
</dbReference>
<dbReference type="SUPFAM" id="SSF52402">
    <property type="entry name" value="Adenine nucleotide alpha hydrolases-like"/>
    <property type="match status" value="1"/>
</dbReference>
<evidence type="ECO:0000313" key="5">
    <source>
        <dbReference type="EMBL" id="PWK18618.1"/>
    </source>
</evidence>
<accession>A0A316DM11</accession>
<dbReference type="Pfam" id="PF00733">
    <property type="entry name" value="Asn_synthase"/>
    <property type="match status" value="1"/>
</dbReference>
<dbReference type="OrthoDB" id="693367at2"/>
<dbReference type="Gene3D" id="3.40.50.620">
    <property type="entry name" value="HUPs"/>
    <property type="match status" value="1"/>
</dbReference>
<dbReference type="GO" id="GO:0004066">
    <property type="term" value="F:asparagine synthase (glutamine-hydrolyzing) activity"/>
    <property type="evidence" value="ECO:0007669"/>
    <property type="project" value="UniProtKB-EC"/>
</dbReference>
<sequence length="457" mass="53318">MKITTDIIPVHNYFIGDKTNLDLEAICVFAATGFFLDQDSYYKEQKVLRPATRYELNEEGTSVLKSSPYFKWHYTPNERPLNEVVDEFADLFETIIKEHSQGNKMILPLSGGLDSRTQAVALKHLGIDTHAYCYAFKGGHDETLYGKKIAASCGFPFQGFKISEGYLWDVIEPLSELNNCYSDFTHPRQMAILDAYQTMGDVFSLGHWGDVLFDDMGVPENLSFEDQVEVILKKLVKKGGWHLAETLWQSWQLEGDFKSYLQTRVIKLLKEIDIPESANAQIRAFKSLYWAPRWTSVNLAVFEASKPITVPYYDARICEFICSVPERYLAGRQIQIAYIKKRMPELAKLTWQAQYPFNLYTYHYNKTPWNLPYRIFNKIKRLSKSQLYIQRNWELQFLGTSNDEELKNWLFESDTFDDLVNKDIRNQFYKLFKEEDAVFYSHPVSMLLTLAVFSKKR</sequence>
<dbReference type="InterPro" id="IPR014729">
    <property type="entry name" value="Rossmann-like_a/b/a_fold"/>
</dbReference>
<keyword evidence="6" id="KW-1185">Reference proteome</keyword>
<organism evidence="5 6">
    <name type="scientific">Xanthomarina spongicola</name>
    <dbReference type="NCBI Taxonomy" id="570520"/>
    <lineage>
        <taxon>Bacteria</taxon>
        <taxon>Pseudomonadati</taxon>
        <taxon>Bacteroidota</taxon>
        <taxon>Flavobacteriia</taxon>
        <taxon>Flavobacteriales</taxon>
        <taxon>Flavobacteriaceae</taxon>
        <taxon>Xanthomarina</taxon>
    </lineage>
</organism>
<evidence type="ECO:0000256" key="1">
    <source>
        <dbReference type="ARBA" id="ARBA00005187"/>
    </source>
</evidence>
<dbReference type="PANTHER" id="PTHR43284:SF1">
    <property type="entry name" value="ASPARAGINE SYNTHETASE"/>
    <property type="match status" value="1"/>
</dbReference>
<dbReference type="InterPro" id="IPR001962">
    <property type="entry name" value="Asn_synthase"/>
</dbReference>
<dbReference type="GO" id="GO:0006529">
    <property type="term" value="P:asparagine biosynthetic process"/>
    <property type="evidence" value="ECO:0007669"/>
    <property type="project" value="InterPro"/>
</dbReference>
<reference evidence="5 6" key="1">
    <citation type="submission" date="2018-05" db="EMBL/GenBank/DDBJ databases">
        <title>Genomic Encyclopedia of Archaeal and Bacterial Type Strains, Phase II (KMG-II): from individual species to whole genera.</title>
        <authorList>
            <person name="Goeker M."/>
        </authorList>
    </citation>
    <scope>NUCLEOTIDE SEQUENCE [LARGE SCALE GENOMIC DNA]</scope>
    <source>
        <strain evidence="5 6">DSM 22637</strain>
    </source>
</reference>
<dbReference type="EMBL" id="QGGP01000004">
    <property type="protein sequence ID" value="PWK18618.1"/>
    <property type="molecule type" value="Genomic_DNA"/>
</dbReference>
<dbReference type="RefSeq" id="WP_109682433.1">
    <property type="nucleotide sequence ID" value="NZ_QGGP01000004.1"/>
</dbReference>